<comment type="similarity">
    <text evidence="2">Belongs to the protein prenyltransferase subunit beta family.</text>
</comment>
<accession>A0A7W7T2X3</accession>
<dbReference type="GO" id="GO:0046872">
    <property type="term" value="F:metal ion binding"/>
    <property type="evidence" value="ECO:0007669"/>
    <property type="project" value="UniProtKB-KW"/>
</dbReference>
<keyword evidence="4 11" id="KW-0808">Transferase</keyword>
<dbReference type="Pfam" id="PF00432">
    <property type="entry name" value="Prenyltrans"/>
    <property type="match status" value="3"/>
</dbReference>
<dbReference type="InterPro" id="IPR008930">
    <property type="entry name" value="Terpenoid_cyclase/PrenylTrfase"/>
</dbReference>
<keyword evidence="6" id="KW-0677">Repeat</keyword>
<keyword evidence="3" id="KW-0637">Prenyltransferase</keyword>
<keyword evidence="5" id="KW-0479">Metal-binding</keyword>
<dbReference type="PANTHER" id="PTHR11774">
    <property type="entry name" value="GERANYLGERANYL TRANSFERASE TYPE BETA SUBUNIT"/>
    <property type="match status" value="1"/>
</dbReference>
<dbReference type="SUPFAM" id="SSF48239">
    <property type="entry name" value="Terpenoid cyclases/Protein prenyltransferases"/>
    <property type="match status" value="3"/>
</dbReference>
<dbReference type="EMBL" id="JACHJS010000001">
    <property type="protein sequence ID" value="MBB4965594.1"/>
    <property type="molecule type" value="Genomic_DNA"/>
</dbReference>
<dbReference type="AlphaFoldDB" id="A0A7W7T2X3"/>
<evidence type="ECO:0000313" key="12">
    <source>
        <dbReference type="Proteomes" id="UP000542674"/>
    </source>
</evidence>
<reference evidence="11 12" key="1">
    <citation type="submission" date="2020-08" db="EMBL/GenBank/DDBJ databases">
        <title>Sequencing the genomes of 1000 actinobacteria strains.</title>
        <authorList>
            <person name="Klenk H.-P."/>
        </authorList>
    </citation>
    <scope>NUCLEOTIDE SEQUENCE [LARGE SCALE GENOMIC DNA]</scope>
    <source>
        <strain evidence="11 12">DSM 45084</strain>
    </source>
</reference>
<evidence type="ECO:0000259" key="10">
    <source>
        <dbReference type="Pfam" id="PF00432"/>
    </source>
</evidence>
<gene>
    <name evidence="11" type="ORF">F4559_002953</name>
</gene>
<dbReference type="Gene3D" id="1.50.10.20">
    <property type="match status" value="4"/>
</dbReference>
<dbReference type="RefSeq" id="WP_184669195.1">
    <property type="nucleotide sequence ID" value="NZ_BAABAI010000029.1"/>
</dbReference>
<dbReference type="InterPro" id="IPR001330">
    <property type="entry name" value="Prenyltrans"/>
</dbReference>
<evidence type="ECO:0000256" key="2">
    <source>
        <dbReference type="ARBA" id="ARBA00010497"/>
    </source>
</evidence>
<evidence type="ECO:0000256" key="6">
    <source>
        <dbReference type="ARBA" id="ARBA00022737"/>
    </source>
</evidence>
<comment type="caution">
    <text evidence="11">The sequence shown here is derived from an EMBL/GenBank/DDBJ whole genome shotgun (WGS) entry which is preliminary data.</text>
</comment>
<sequence>MTAVDTTPRAPGGLAVSGGEADLWCTYAATRTLAWLGRVGDAPGVAETAAFLAGKQNADGGYAWSKGMASDAWATFYCAQALADLGADVPRLERTARWLRGTWTGDAYAMMPGQAADVWATHFSVRTVVELCRADVPDRRRLLDWLRLLQTPDGGLGWSPEHARYGRSDVRACFYGVMAWRALRTAEPDLAPPWDVPALLWWLRDQQGPDGGFRFGADARTPCMWATYRATAALDALGAGPRDRAGCLRWIEDRRTADGAFVRWAGYDVADVWASFCAVGSLRALGADTGVHADPVVARVRELACPDGGFTYREPEHAGDALSTAAAVLGAEPDDPRRAPWRQWLAGCRLPNEGGVMYMPARGSEVRCTLWALAAGACADDPAARGEIADWLRTLQNTDGGFGYWEGRASDLVSTSAAVEILRLLDIPVARALDTRRLVGFVEACRSTVDSAGFGHVPGSTPTLRAGLQAQRVLDGLGRGVRRDVVTLLDRHRVAGGGFANEGARMPDLLSGYEAVATADRFDVEVDTGHLATFLDRVRTPTGTAWTPLAPVGGGPLADCLARLLRRRAAGGPTDLPALTLS</sequence>
<dbReference type="PANTHER" id="PTHR11774:SF11">
    <property type="entry name" value="GERANYLGERANYL TRANSFERASE TYPE-2 SUBUNIT BETA"/>
    <property type="match status" value="1"/>
</dbReference>
<dbReference type="CDD" id="cd00688">
    <property type="entry name" value="ISOPREN_C2_like"/>
    <property type="match status" value="2"/>
</dbReference>
<evidence type="ECO:0000256" key="7">
    <source>
        <dbReference type="ARBA" id="ARBA00022833"/>
    </source>
</evidence>
<name>A0A7W7T2X3_9PSEU</name>
<evidence type="ECO:0000313" key="11">
    <source>
        <dbReference type="EMBL" id="MBB4965594.1"/>
    </source>
</evidence>
<protein>
    <recommendedName>
        <fullName evidence="8">Geranylgeranyl transferase type II subunit beta</fullName>
    </recommendedName>
    <alternativeName>
        <fullName evidence="9">Type II protein geranyl-geranyltransferase subunit beta</fullName>
    </alternativeName>
</protein>
<dbReference type="Proteomes" id="UP000542674">
    <property type="component" value="Unassembled WGS sequence"/>
</dbReference>
<evidence type="ECO:0000256" key="9">
    <source>
        <dbReference type="ARBA" id="ARBA00032766"/>
    </source>
</evidence>
<keyword evidence="12" id="KW-1185">Reference proteome</keyword>
<feature type="domain" description="Prenyltransferase alpha-alpha toroid" evidence="10">
    <location>
        <begin position="325"/>
        <end position="460"/>
    </location>
</feature>
<keyword evidence="7" id="KW-0862">Zinc</keyword>
<comment type="cofactor">
    <cofactor evidence="1">
        <name>Zn(2+)</name>
        <dbReference type="ChEBI" id="CHEBI:29105"/>
    </cofactor>
</comment>
<dbReference type="GO" id="GO:0008318">
    <property type="term" value="F:protein prenyltransferase activity"/>
    <property type="evidence" value="ECO:0007669"/>
    <property type="project" value="InterPro"/>
</dbReference>
<feature type="domain" description="Prenyltransferase alpha-alpha toroid" evidence="10">
    <location>
        <begin position="200"/>
        <end position="319"/>
    </location>
</feature>
<evidence type="ECO:0000256" key="4">
    <source>
        <dbReference type="ARBA" id="ARBA00022679"/>
    </source>
</evidence>
<evidence type="ECO:0000256" key="8">
    <source>
        <dbReference type="ARBA" id="ARBA00030816"/>
    </source>
</evidence>
<evidence type="ECO:0000256" key="3">
    <source>
        <dbReference type="ARBA" id="ARBA00022602"/>
    </source>
</evidence>
<proteinExistence type="inferred from homology"/>
<organism evidence="11 12">
    <name type="scientific">Saccharothrix violaceirubra</name>
    <dbReference type="NCBI Taxonomy" id="413306"/>
    <lineage>
        <taxon>Bacteria</taxon>
        <taxon>Bacillati</taxon>
        <taxon>Actinomycetota</taxon>
        <taxon>Actinomycetes</taxon>
        <taxon>Pseudonocardiales</taxon>
        <taxon>Pseudonocardiaceae</taxon>
        <taxon>Saccharothrix</taxon>
    </lineage>
</organism>
<evidence type="ECO:0000256" key="1">
    <source>
        <dbReference type="ARBA" id="ARBA00001947"/>
    </source>
</evidence>
<feature type="domain" description="Prenyltransferase alpha-alpha toroid" evidence="10">
    <location>
        <begin position="73"/>
        <end position="183"/>
    </location>
</feature>
<evidence type="ECO:0000256" key="5">
    <source>
        <dbReference type="ARBA" id="ARBA00022723"/>
    </source>
</evidence>
<dbReference type="InterPro" id="IPR045089">
    <property type="entry name" value="PGGT1B-like"/>
</dbReference>